<evidence type="ECO:0000313" key="1">
    <source>
        <dbReference type="EMBL" id="AJQ94794.1"/>
    </source>
</evidence>
<proteinExistence type="predicted"/>
<keyword evidence="2" id="KW-1185">Reference proteome</keyword>
<evidence type="ECO:0000313" key="2">
    <source>
        <dbReference type="Proteomes" id="UP000032266"/>
    </source>
</evidence>
<organism evidence="1 2">
    <name type="scientific">Gynuella sunshinyii YC6258</name>
    <dbReference type="NCBI Taxonomy" id="1445510"/>
    <lineage>
        <taxon>Bacteria</taxon>
        <taxon>Pseudomonadati</taxon>
        <taxon>Pseudomonadota</taxon>
        <taxon>Gammaproteobacteria</taxon>
        <taxon>Oceanospirillales</taxon>
        <taxon>Saccharospirillaceae</taxon>
        <taxon>Gynuella</taxon>
    </lineage>
</organism>
<reference evidence="1 2" key="1">
    <citation type="submission" date="2014-01" db="EMBL/GenBank/DDBJ databases">
        <title>Full genme sequencing of cellulolytic bacterium Gynuella sunshinyii YC6258T gen. nov., sp. nov.</title>
        <authorList>
            <person name="Khan H."/>
            <person name="Chung E.J."/>
            <person name="Chung Y.R."/>
        </authorList>
    </citation>
    <scope>NUCLEOTIDE SEQUENCE [LARGE SCALE GENOMIC DNA]</scope>
    <source>
        <strain evidence="1 2">YC6258</strain>
    </source>
</reference>
<dbReference type="STRING" id="1445510.YC6258_02756"/>
<dbReference type="AlphaFoldDB" id="A0A0C5VWK1"/>
<gene>
    <name evidence="1" type="ORF">YC6258_02756</name>
</gene>
<name>A0A0C5VWK1_9GAMM</name>
<sequence length="49" mass="5691">MGWLLDFKELLIAGHGDSLPEVLFYKKILSIFCSSEVRFLVMKQLCFSH</sequence>
<dbReference type="EMBL" id="CP007142">
    <property type="protein sequence ID" value="AJQ94794.1"/>
    <property type="molecule type" value="Genomic_DNA"/>
</dbReference>
<dbReference type="KEGG" id="gsn:YC6258_02756"/>
<dbReference type="HOGENOM" id="CLU_3136228_0_0_6"/>
<protein>
    <submittedName>
        <fullName evidence="1">Uncharacterized protein</fullName>
    </submittedName>
</protein>
<accession>A0A0C5VWK1</accession>
<dbReference type="Proteomes" id="UP000032266">
    <property type="component" value="Chromosome"/>
</dbReference>